<dbReference type="PROSITE" id="PS50188">
    <property type="entry name" value="B302_SPRY"/>
    <property type="match status" value="1"/>
</dbReference>
<dbReference type="EMBL" id="JAFBMS010000165">
    <property type="protein sequence ID" value="KAG9334051.1"/>
    <property type="molecule type" value="Genomic_DNA"/>
</dbReference>
<organism evidence="12 13">
    <name type="scientific">Albula glossodonta</name>
    <name type="common">roundjaw bonefish</name>
    <dbReference type="NCBI Taxonomy" id="121402"/>
    <lineage>
        <taxon>Eukaryota</taxon>
        <taxon>Metazoa</taxon>
        <taxon>Chordata</taxon>
        <taxon>Craniata</taxon>
        <taxon>Vertebrata</taxon>
        <taxon>Euteleostomi</taxon>
        <taxon>Actinopterygii</taxon>
        <taxon>Neopterygii</taxon>
        <taxon>Teleostei</taxon>
        <taxon>Albuliformes</taxon>
        <taxon>Albulidae</taxon>
        <taxon>Albula</taxon>
    </lineage>
</organism>
<dbReference type="SUPFAM" id="SSF57845">
    <property type="entry name" value="B-box zinc-binding domain"/>
    <property type="match status" value="1"/>
</dbReference>
<dbReference type="Gene3D" id="3.30.40.10">
    <property type="entry name" value="Zinc/RING finger domain, C3HC4 (zinc finger)"/>
    <property type="match status" value="1"/>
</dbReference>
<dbReference type="SUPFAM" id="SSF57850">
    <property type="entry name" value="RING/U-box"/>
    <property type="match status" value="1"/>
</dbReference>
<proteinExistence type="predicted"/>
<evidence type="ECO:0000313" key="13">
    <source>
        <dbReference type="Proteomes" id="UP000824540"/>
    </source>
</evidence>
<feature type="compositionally biased region" description="Low complexity" evidence="8">
    <location>
        <begin position="95"/>
        <end position="113"/>
    </location>
</feature>
<evidence type="ECO:0000256" key="1">
    <source>
        <dbReference type="ARBA" id="ARBA00022588"/>
    </source>
</evidence>
<dbReference type="PROSITE" id="PS00518">
    <property type="entry name" value="ZF_RING_1"/>
    <property type="match status" value="1"/>
</dbReference>
<dbReference type="InterPro" id="IPR006574">
    <property type="entry name" value="PRY"/>
</dbReference>
<feature type="region of interest" description="Disordered" evidence="8">
    <location>
        <begin position="464"/>
        <end position="509"/>
    </location>
</feature>
<dbReference type="PRINTS" id="PR01407">
    <property type="entry name" value="BUTYPHLNCDUF"/>
</dbReference>
<keyword evidence="3 6" id="KW-0863">Zinc-finger</keyword>
<evidence type="ECO:0008006" key="14">
    <source>
        <dbReference type="Google" id="ProtNLM"/>
    </source>
</evidence>
<dbReference type="Gene3D" id="3.30.160.60">
    <property type="entry name" value="Classic Zinc Finger"/>
    <property type="match status" value="1"/>
</dbReference>
<dbReference type="PROSITE" id="PS50119">
    <property type="entry name" value="ZF_BBOX"/>
    <property type="match status" value="1"/>
</dbReference>
<dbReference type="Proteomes" id="UP000824540">
    <property type="component" value="Unassembled WGS sequence"/>
</dbReference>
<sequence>MSSKLWTEEQFNCPVCLDLPLDPVTIPCGHSYCMECINDYWGKDDHIGIYSCPQCRQTFCPRPHLCRNTMLAEAVEQLRRASLNPRGSIKSVRRPSSSPGSSMAPASSSSSSSSGAVPCDVCQTDPQPAVKTCLVCLASYCETHLKPHRQAPALKRHELIGPTGQLTQKICAQHKYLQEFYCKPCQAFVCWLCTSNQHKGHETCSTQAERTERQKEMGEVQGEIQLKLQEREKELKEMKNVVETLKRSADRVHADNEKILTELQRSVERLQELVEEVMDSRGQDKIREAQEVVGKLESEIADLKRKDTEMRQLVNCEDNIHFLQNFKALCTPVEGGDLPGVTANLEASFEPVCVTLLDLRDKVEEMCNQELSQITKTGETNTRKHTHLPTYTHLLAHSTCSQTPLQDYSPAHRLTLESQQGFTLGDKAKNAPRPKFEFFKSKLLQAPLSLVDLMSHSVYSHYSDTAPQLPEAQRDECQTGDRKAHRGPHETHTGESKQRAMESQPAVQPLPVAQPSGVGGIMGQHGVVAGNLYLPAQPTELANTAGQSSCELPSGYTCPNHTPVSLRRSAGAMTTAAMAEQGKQIPGVSPHYRWQKCYRKRWVEWLSKISYASRLTLDPATAHRRLCLTEGYTKATLQGATQPYPDLPARFDSWTQVLCRDALSADRCYWEVEWRGRGSAVGVAYAAMARKGADARAGLGYNALSWSLELSDTCCAAMHHNEKHDITVGYTPRVGVYVDRKAGILSFYSVSDSMALLHTFQTGFVEPLFPAFGVGSGVGVGLDFALGQFSSMSDSIKICPI</sequence>
<reference evidence="12" key="1">
    <citation type="thesis" date="2021" institute="BYU ScholarsArchive" country="Provo, UT, USA">
        <title>Applications of and Algorithms for Genome Assembly and Genomic Analyses with an Emphasis on Marine Teleosts.</title>
        <authorList>
            <person name="Pickett B.D."/>
        </authorList>
    </citation>
    <scope>NUCLEOTIDE SEQUENCE</scope>
    <source>
        <strain evidence="12">HI-2016</strain>
    </source>
</reference>
<dbReference type="Pfam" id="PF13765">
    <property type="entry name" value="PRY"/>
    <property type="match status" value="1"/>
</dbReference>
<dbReference type="PANTHER" id="PTHR25465">
    <property type="entry name" value="B-BOX DOMAIN CONTAINING"/>
    <property type="match status" value="1"/>
</dbReference>
<dbReference type="CDD" id="cd19769">
    <property type="entry name" value="Bbox2_TRIM16-like"/>
    <property type="match status" value="1"/>
</dbReference>
<dbReference type="InterPro" id="IPR013320">
    <property type="entry name" value="ConA-like_dom_sf"/>
</dbReference>
<dbReference type="Pfam" id="PF00622">
    <property type="entry name" value="SPRY"/>
    <property type="match status" value="1"/>
</dbReference>
<dbReference type="InterPro" id="IPR013083">
    <property type="entry name" value="Znf_RING/FYVE/PHD"/>
</dbReference>
<dbReference type="OrthoDB" id="6270329at2759"/>
<dbReference type="InterPro" id="IPR003879">
    <property type="entry name" value="Butyrophylin_SPRY"/>
</dbReference>
<dbReference type="Pfam" id="PF25600">
    <property type="entry name" value="TRIM_CC"/>
    <property type="match status" value="1"/>
</dbReference>
<dbReference type="InterPro" id="IPR017907">
    <property type="entry name" value="Znf_RING_CS"/>
</dbReference>
<feature type="domain" description="RING-type" evidence="9">
    <location>
        <begin position="13"/>
        <end position="56"/>
    </location>
</feature>
<keyword evidence="1" id="KW-0399">Innate immunity</keyword>
<feature type="domain" description="B30.2/SPRY" evidence="11">
    <location>
        <begin position="595"/>
        <end position="791"/>
    </location>
</feature>
<dbReference type="SMART" id="SM00336">
    <property type="entry name" value="BBOX"/>
    <property type="match status" value="1"/>
</dbReference>
<evidence type="ECO:0000259" key="9">
    <source>
        <dbReference type="PROSITE" id="PS50089"/>
    </source>
</evidence>
<keyword evidence="7" id="KW-0175">Coiled coil</keyword>
<dbReference type="InterPro" id="IPR001841">
    <property type="entry name" value="Znf_RING"/>
</dbReference>
<dbReference type="PROSITE" id="PS50089">
    <property type="entry name" value="ZF_RING_2"/>
    <property type="match status" value="1"/>
</dbReference>
<dbReference type="Gene3D" id="2.60.120.920">
    <property type="match status" value="1"/>
</dbReference>
<dbReference type="InterPro" id="IPR043136">
    <property type="entry name" value="B30.2/SPRY_sf"/>
</dbReference>
<evidence type="ECO:0000256" key="6">
    <source>
        <dbReference type="PROSITE-ProRule" id="PRU00024"/>
    </source>
</evidence>
<name>A0A8T2N653_9TELE</name>
<evidence type="ECO:0000259" key="10">
    <source>
        <dbReference type="PROSITE" id="PS50119"/>
    </source>
</evidence>
<feature type="domain" description="B box-type" evidence="10">
    <location>
        <begin position="166"/>
        <end position="206"/>
    </location>
</feature>
<dbReference type="Pfam" id="PF15227">
    <property type="entry name" value="zf-C3HC4_4"/>
    <property type="match status" value="1"/>
</dbReference>
<dbReference type="SMART" id="SM00184">
    <property type="entry name" value="RING"/>
    <property type="match status" value="1"/>
</dbReference>
<evidence type="ECO:0000256" key="2">
    <source>
        <dbReference type="ARBA" id="ARBA00022723"/>
    </source>
</evidence>
<dbReference type="InterPro" id="IPR000315">
    <property type="entry name" value="Znf_B-box"/>
</dbReference>
<keyword evidence="13" id="KW-1185">Reference proteome</keyword>
<dbReference type="SUPFAM" id="SSF49899">
    <property type="entry name" value="Concanavalin A-like lectins/glucanases"/>
    <property type="match status" value="1"/>
</dbReference>
<evidence type="ECO:0000256" key="7">
    <source>
        <dbReference type="SAM" id="Coils"/>
    </source>
</evidence>
<evidence type="ECO:0000256" key="4">
    <source>
        <dbReference type="ARBA" id="ARBA00022833"/>
    </source>
</evidence>
<dbReference type="CDD" id="cd16040">
    <property type="entry name" value="SPRY_PRY_SNTX"/>
    <property type="match status" value="1"/>
</dbReference>
<feature type="region of interest" description="Disordered" evidence="8">
    <location>
        <begin position="85"/>
        <end position="113"/>
    </location>
</feature>
<dbReference type="GO" id="GO:0005737">
    <property type="term" value="C:cytoplasm"/>
    <property type="evidence" value="ECO:0007669"/>
    <property type="project" value="UniProtKB-ARBA"/>
</dbReference>
<keyword evidence="2" id="KW-0479">Metal-binding</keyword>
<comment type="caution">
    <text evidence="12">The sequence shown here is derived from an EMBL/GenBank/DDBJ whole genome shotgun (WGS) entry which is preliminary data.</text>
</comment>
<dbReference type="AlphaFoldDB" id="A0A8T2N653"/>
<dbReference type="SMART" id="SM00449">
    <property type="entry name" value="SPRY"/>
    <property type="match status" value="1"/>
</dbReference>
<evidence type="ECO:0000313" key="12">
    <source>
        <dbReference type="EMBL" id="KAG9334051.1"/>
    </source>
</evidence>
<evidence type="ECO:0000256" key="5">
    <source>
        <dbReference type="ARBA" id="ARBA00022859"/>
    </source>
</evidence>
<evidence type="ECO:0000259" key="11">
    <source>
        <dbReference type="PROSITE" id="PS50188"/>
    </source>
</evidence>
<gene>
    <name evidence="12" type="ORF">JZ751_009214</name>
</gene>
<dbReference type="InterPro" id="IPR058030">
    <property type="entry name" value="TRIM8/14/16/25/29/45/65_CC"/>
</dbReference>
<dbReference type="Gene3D" id="4.10.830.40">
    <property type="match status" value="1"/>
</dbReference>
<dbReference type="Pfam" id="PF00643">
    <property type="entry name" value="zf-B_box"/>
    <property type="match status" value="1"/>
</dbReference>
<protein>
    <recommendedName>
        <fullName evidence="14">Tripartite motif containing 25, like</fullName>
    </recommendedName>
</protein>
<dbReference type="SMART" id="SM00589">
    <property type="entry name" value="PRY"/>
    <property type="match status" value="1"/>
</dbReference>
<keyword evidence="4" id="KW-0862">Zinc</keyword>
<evidence type="ECO:0000256" key="3">
    <source>
        <dbReference type="ARBA" id="ARBA00022771"/>
    </source>
</evidence>
<feature type="coiled-coil region" evidence="7">
    <location>
        <begin position="228"/>
        <end position="306"/>
    </location>
</feature>
<dbReference type="GO" id="GO:0045087">
    <property type="term" value="P:innate immune response"/>
    <property type="evidence" value="ECO:0007669"/>
    <property type="project" value="UniProtKB-KW"/>
</dbReference>
<keyword evidence="5" id="KW-0391">Immunity</keyword>
<feature type="compositionally biased region" description="Basic and acidic residues" evidence="8">
    <location>
        <begin position="472"/>
        <end position="500"/>
    </location>
</feature>
<dbReference type="PANTHER" id="PTHR25465:SF12">
    <property type="entry name" value="E3 UBIQUITIN_ISG15 LIGASE TRIM25 ISOFORM X1"/>
    <property type="match status" value="1"/>
</dbReference>
<dbReference type="GO" id="GO:0008270">
    <property type="term" value="F:zinc ion binding"/>
    <property type="evidence" value="ECO:0007669"/>
    <property type="project" value="UniProtKB-KW"/>
</dbReference>
<dbReference type="InterPro" id="IPR001870">
    <property type="entry name" value="B30.2/SPRY"/>
</dbReference>
<evidence type="ECO:0000256" key="8">
    <source>
        <dbReference type="SAM" id="MobiDB-lite"/>
    </source>
</evidence>
<dbReference type="InterPro" id="IPR003877">
    <property type="entry name" value="SPRY_dom"/>
</dbReference>
<accession>A0A8T2N653</accession>
<dbReference type="InterPro" id="IPR051051">
    <property type="entry name" value="E3_ubiq-ligase_TRIM/RNF"/>
</dbReference>